<evidence type="ECO:0000256" key="3">
    <source>
        <dbReference type="ARBA" id="ARBA00022989"/>
    </source>
</evidence>
<dbReference type="PROSITE" id="PS50262">
    <property type="entry name" value="G_PROTEIN_RECEP_F1_2"/>
    <property type="match status" value="1"/>
</dbReference>
<dbReference type="Pfam" id="PF00001">
    <property type="entry name" value="7tm_1"/>
    <property type="match status" value="1"/>
</dbReference>
<name>A0AA41MSC7_SCICA</name>
<evidence type="ECO:0000256" key="4">
    <source>
        <dbReference type="ARBA" id="ARBA00023136"/>
    </source>
</evidence>
<reference evidence="8" key="1">
    <citation type="submission" date="2020-03" db="EMBL/GenBank/DDBJ databases">
        <title>Studies in the Genomics of Life Span.</title>
        <authorList>
            <person name="Glass D."/>
        </authorList>
    </citation>
    <scope>NUCLEOTIDE SEQUENCE</scope>
    <source>
        <strain evidence="8">SUZIE</strain>
        <tissue evidence="8">Muscle</tissue>
    </source>
</reference>
<gene>
    <name evidence="8" type="ORF">SUZIE_142140</name>
</gene>
<keyword evidence="2 6" id="KW-0812">Transmembrane</keyword>
<evidence type="ECO:0000313" key="9">
    <source>
        <dbReference type="Proteomes" id="UP001166674"/>
    </source>
</evidence>
<dbReference type="InterPro" id="IPR000276">
    <property type="entry name" value="GPCR_Rhodpsn"/>
</dbReference>
<dbReference type="AlphaFoldDB" id="A0AA41MSC7"/>
<keyword evidence="9" id="KW-1185">Reference proteome</keyword>
<dbReference type="Gene3D" id="1.20.1070.10">
    <property type="entry name" value="Rhodopsin 7-helix transmembrane proteins"/>
    <property type="match status" value="1"/>
</dbReference>
<accession>A0AA41MSC7</accession>
<dbReference type="InterPro" id="IPR017452">
    <property type="entry name" value="GPCR_Rhodpsn_7TM"/>
</dbReference>
<comment type="caution">
    <text evidence="8">The sequence shown here is derived from an EMBL/GenBank/DDBJ whole genome shotgun (WGS) entry which is preliminary data.</text>
</comment>
<keyword evidence="3 6" id="KW-1133">Transmembrane helix</keyword>
<dbReference type="GO" id="GO:0004930">
    <property type="term" value="F:G protein-coupled receptor activity"/>
    <property type="evidence" value="ECO:0007669"/>
    <property type="project" value="InterPro"/>
</dbReference>
<evidence type="ECO:0000256" key="2">
    <source>
        <dbReference type="ARBA" id="ARBA00022692"/>
    </source>
</evidence>
<organism evidence="8 9">
    <name type="scientific">Sciurus carolinensis</name>
    <name type="common">Eastern gray squirrel</name>
    <dbReference type="NCBI Taxonomy" id="30640"/>
    <lineage>
        <taxon>Eukaryota</taxon>
        <taxon>Metazoa</taxon>
        <taxon>Chordata</taxon>
        <taxon>Craniata</taxon>
        <taxon>Vertebrata</taxon>
        <taxon>Euteleostomi</taxon>
        <taxon>Mammalia</taxon>
        <taxon>Eutheria</taxon>
        <taxon>Euarchontoglires</taxon>
        <taxon>Glires</taxon>
        <taxon>Rodentia</taxon>
        <taxon>Sciuromorpha</taxon>
        <taxon>Sciuridae</taxon>
        <taxon>Sciurinae</taxon>
        <taxon>Sciurini</taxon>
        <taxon>Sciurus</taxon>
    </lineage>
</organism>
<dbReference type="PANTHER" id="PTHR26453">
    <property type="entry name" value="OLFACTORY RECEPTOR"/>
    <property type="match status" value="1"/>
</dbReference>
<feature type="transmembrane region" description="Helical" evidence="6">
    <location>
        <begin position="84"/>
        <end position="105"/>
    </location>
</feature>
<dbReference type="SUPFAM" id="SSF81321">
    <property type="entry name" value="Family A G protein-coupled receptor-like"/>
    <property type="match status" value="1"/>
</dbReference>
<evidence type="ECO:0000256" key="1">
    <source>
        <dbReference type="ARBA" id="ARBA00004141"/>
    </source>
</evidence>
<evidence type="ECO:0000259" key="7">
    <source>
        <dbReference type="PROSITE" id="PS50262"/>
    </source>
</evidence>
<keyword evidence="5 8" id="KW-0675">Receptor</keyword>
<dbReference type="Proteomes" id="UP001166674">
    <property type="component" value="Unassembled WGS sequence"/>
</dbReference>
<sequence>MRVTMTSSFQDMEKAPRSLAAMSRHPSHDAMGILQRWSPGQSLPKVLFSLIDIPFTLVIVIKIMSDFLLHKTAFSVFDCETKIFMGLAFGATEFILLGLVSYDQYMAICKPLYYPLLMMWPLCRQMMLRTWLSSAINVLVHTVYTMRFPFYGPNEIHHFYCELSGVL</sequence>
<proteinExistence type="predicted"/>
<keyword evidence="4 6" id="KW-0472">Membrane</keyword>
<comment type="subcellular location">
    <subcellularLocation>
        <location evidence="1">Membrane</location>
        <topology evidence="1">Multi-pass membrane protein</topology>
    </subcellularLocation>
</comment>
<dbReference type="GO" id="GO:0016020">
    <property type="term" value="C:membrane"/>
    <property type="evidence" value="ECO:0007669"/>
    <property type="project" value="UniProtKB-SubCell"/>
</dbReference>
<dbReference type="EMBL" id="JAATJV010293900">
    <property type="protein sequence ID" value="MBZ3877279.1"/>
    <property type="molecule type" value="Genomic_DNA"/>
</dbReference>
<evidence type="ECO:0000313" key="8">
    <source>
        <dbReference type="EMBL" id="MBZ3877279.1"/>
    </source>
</evidence>
<feature type="transmembrane region" description="Helical" evidence="6">
    <location>
        <begin position="126"/>
        <end position="144"/>
    </location>
</feature>
<feature type="domain" description="G-protein coupled receptors family 1 profile" evidence="7">
    <location>
        <begin position="48"/>
        <end position="167"/>
    </location>
</feature>
<feature type="transmembrane region" description="Helical" evidence="6">
    <location>
        <begin position="46"/>
        <end position="64"/>
    </location>
</feature>
<evidence type="ECO:0000256" key="6">
    <source>
        <dbReference type="SAM" id="Phobius"/>
    </source>
</evidence>
<protein>
    <submittedName>
        <fullName evidence="8">Olfactory receptor 2A1/2A42</fullName>
    </submittedName>
</protein>
<evidence type="ECO:0000256" key="5">
    <source>
        <dbReference type="ARBA" id="ARBA00023170"/>
    </source>
</evidence>